<name>A0A194Q2X1_PAPXU</name>
<dbReference type="OrthoDB" id="16120at2759"/>
<accession>A0A194Q2X1</accession>
<dbReference type="AlphaFoldDB" id="A0A194Q2X1"/>
<dbReference type="STRING" id="66420.A0A194Q2X1"/>
<sequence length="488" mass="55578">MSPKCPVPPLQDVTLSLVGRQLIHALSRVTTDEDVELPFAMVSSYYESMGATNDIFQDLLNLILSSEYLEPSIRYLSMKLLLKENVKSLATGIFPCQYYRKVLELITEQGKHLTALNLKGVWVKDEHLSLFYQLVKNLTNLTTLNIPYMANDEVLKFIGEHNKVLKLLDVSGETDITEIGIDAMLTGNPQLTQSLTVVNIGIYGEENIDHTDVALLIRRLPNLTNLGSYSFVGKAIYYIHNNDCPPGFKTKLQYMHDSRTNLRTMKAIVALCPMLETIYLEEPDQGVLQLIKDLSYVNKIKLNKFQCHELHQLLDKIGYKIITLMLSASLGSFNFTRIAETCTNLESLEFYQIQTATHEEEIPFNKLEHIEIIHGNLSMQCLKYLMTSSPKLKKLIIGDEILLDDCDMSRMLRRYKFPYLEAIWFPNAPRLSAETVELLIECCPKLQSLGQLSGWRFTPDEMMLMRAIYASTNTDIILSPLGIFQQGN</sequence>
<proteinExistence type="predicted"/>
<organism evidence="1 2">
    <name type="scientific">Papilio xuthus</name>
    <name type="common">Asian swallowtail butterfly</name>
    <dbReference type="NCBI Taxonomy" id="66420"/>
    <lineage>
        <taxon>Eukaryota</taxon>
        <taxon>Metazoa</taxon>
        <taxon>Ecdysozoa</taxon>
        <taxon>Arthropoda</taxon>
        <taxon>Hexapoda</taxon>
        <taxon>Insecta</taxon>
        <taxon>Pterygota</taxon>
        <taxon>Neoptera</taxon>
        <taxon>Endopterygota</taxon>
        <taxon>Lepidoptera</taxon>
        <taxon>Glossata</taxon>
        <taxon>Ditrysia</taxon>
        <taxon>Papilionoidea</taxon>
        <taxon>Papilionidae</taxon>
        <taxon>Papilioninae</taxon>
        <taxon>Papilio</taxon>
    </lineage>
</organism>
<evidence type="ECO:0000313" key="1">
    <source>
        <dbReference type="EMBL" id="KPI99891.1"/>
    </source>
</evidence>
<dbReference type="Gene3D" id="3.80.10.10">
    <property type="entry name" value="Ribonuclease Inhibitor"/>
    <property type="match status" value="2"/>
</dbReference>
<dbReference type="Proteomes" id="UP000694872">
    <property type="component" value="Unplaced"/>
</dbReference>
<keyword evidence="2" id="KW-1185">Reference proteome</keyword>
<gene>
    <name evidence="3" type="primary">LOC106126849</name>
    <name evidence="1" type="ORF">RR46_04865</name>
</gene>
<dbReference type="KEGG" id="pxu:106126849"/>
<protein>
    <submittedName>
        <fullName evidence="3">Uncharacterized protein LOC106126849</fullName>
    </submittedName>
</protein>
<dbReference type="RefSeq" id="XP_013180184.1">
    <property type="nucleotide sequence ID" value="XM_013324730.1"/>
</dbReference>
<dbReference type="SUPFAM" id="SSF52047">
    <property type="entry name" value="RNI-like"/>
    <property type="match status" value="1"/>
</dbReference>
<dbReference type="Proteomes" id="UP000053268">
    <property type="component" value="Unassembled WGS sequence"/>
</dbReference>
<dbReference type="EMBL" id="KQ459562">
    <property type="protein sequence ID" value="KPI99891.1"/>
    <property type="molecule type" value="Genomic_DNA"/>
</dbReference>
<evidence type="ECO:0000313" key="3">
    <source>
        <dbReference type="RefSeq" id="XP_013180184.1"/>
    </source>
</evidence>
<evidence type="ECO:0000313" key="2">
    <source>
        <dbReference type="Proteomes" id="UP000053268"/>
    </source>
</evidence>
<reference evidence="3" key="2">
    <citation type="submission" date="2025-04" db="UniProtKB">
        <authorList>
            <consortium name="RefSeq"/>
        </authorList>
    </citation>
    <scope>IDENTIFICATION</scope>
</reference>
<dbReference type="InterPro" id="IPR032675">
    <property type="entry name" value="LRR_dom_sf"/>
</dbReference>
<reference evidence="1 2" key="1">
    <citation type="journal article" date="2015" name="Nat. Commun.">
        <title>Outbred genome sequencing and CRISPR/Cas9 gene editing in butterflies.</title>
        <authorList>
            <person name="Li X."/>
            <person name="Fan D."/>
            <person name="Zhang W."/>
            <person name="Liu G."/>
            <person name="Zhang L."/>
            <person name="Zhao L."/>
            <person name="Fang X."/>
            <person name="Chen L."/>
            <person name="Dong Y."/>
            <person name="Chen Y."/>
            <person name="Ding Y."/>
            <person name="Zhao R."/>
            <person name="Feng M."/>
            <person name="Zhu Y."/>
            <person name="Feng Y."/>
            <person name="Jiang X."/>
            <person name="Zhu D."/>
            <person name="Xiang H."/>
            <person name="Feng X."/>
            <person name="Li S."/>
            <person name="Wang J."/>
            <person name="Zhang G."/>
            <person name="Kronforst M.R."/>
            <person name="Wang W."/>
        </authorList>
    </citation>
    <scope>NUCLEOTIDE SEQUENCE [LARGE SCALE GENOMIC DNA]</scope>
    <source>
        <strain evidence="1">Ya'a_city_454_Px</strain>
        <tissue evidence="1">Whole body</tissue>
    </source>
</reference>